<evidence type="ECO:0000256" key="1">
    <source>
        <dbReference type="SAM" id="MobiDB-lite"/>
    </source>
</evidence>
<dbReference type="EMBL" id="CAKOFQ010006818">
    <property type="protein sequence ID" value="CAH1974130.1"/>
    <property type="molecule type" value="Genomic_DNA"/>
</dbReference>
<name>A0A9P0PAF8_ACAOB</name>
<evidence type="ECO:0000313" key="2">
    <source>
        <dbReference type="EMBL" id="CAH1974130.1"/>
    </source>
</evidence>
<comment type="caution">
    <text evidence="2">The sequence shown here is derived from an EMBL/GenBank/DDBJ whole genome shotgun (WGS) entry which is preliminary data.</text>
</comment>
<keyword evidence="3" id="KW-1185">Reference proteome</keyword>
<accession>A0A9P0PAF8</accession>
<protein>
    <submittedName>
        <fullName evidence="2">Uncharacterized protein</fullName>
    </submittedName>
</protein>
<organism evidence="2 3">
    <name type="scientific">Acanthoscelides obtectus</name>
    <name type="common">Bean weevil</name>
    <name type="synonym">Bruchus obtectus</name>
    <dbReference type="NCBI Taxonomy" id="200917"/>
    <lineage>
        <taxon>Eukaryota</taxon>
        <taxon>Metazoa</taxon>
        <taxon>Ecdysozoa</taxon>
        <taxon>Arthropoda</taxon>
        <taxon>Hexapoda</taxon>
        <taxon>Insecta</taxon>
        <taxon>Pterygota</taxon>
        <taxon>Neoptera</taxon>
        <taxon>Endopterygota</taxon>
        <taxon>Coleoptera</taxon>
        <taxon>Polyphaga</taxon>
        <taxon>Cucujiformia</taxon>
        <taxon>Chrysomeloidea</taxon>
        <taxon>Chrysomelidae</taxon>
        <taxon>Bruchinae</taxon>
        <taxon>Bruchini</taxon>
        <taxon>Acanthoscelides</taxon>
    </lineage>
</organism>
<gene>
    <name evidence="2" type="ORF">ACAOBT_LOCUS10912</name>
</gene>
<dbReference type="AlphaFoldDB" id="A0A9P0PAF8"/>
<evidence type="ECO:0000313" key="3">
    <source>
        <dbReference type="Proteomes" id="UP001152888"/>
    </source>
</evidence>
<reference evidence="2" key="1">
    <citation type="submission" date="2022-03" db="EMBL/GenBank/DDBJ databases">
        <authorList>
            <person name="Sayadi A."/>
        </authorList>
    </citation>
    <scope>NUCLEOTIDE SEQUENCE</scope>
</reference>
<feature type="region of interest" description="Disordered" evidence="1">
    <location>
        <begin position="40"/>
        <end position="61"/>
    </location>
</feature>
<dbReference type="Proteomes" id="UP001152888">
    <property type="component" value="Unassembled WGS sequence"/>
</dbReference>
<sequence length="61" mass="7280">MTAVEVFNVEISKLYYFLLSDIIIKRFCRIYNTTLLITHTTSQHPWRRRDPNSRPGRPADQ</sequence>
<proteinExistence type="predicted"/>
<feature type="compositionally biased region" description="Basic and acidic residues" evidence="1">
    <location>
        <begin position="48"/>
        <end position="61"/>
    </location>
</feature>